<keyword evidence="3" id="KW-0998">Cell outer membrane</keyword>
<evidence type="ECO:0000256" key="2">
    <source>
        <dbReference type="ARBA" id="ARBA00023136"/>
    </source>
</evidence>
<comment type="caution">
    <text evidence="6">The sequence shown here is derived from an EMBL/GenBank/DDBJ whole genome shotgun (WGS) entry which is preliminary data.</text>
</comment>
<reference evidence="6" key="1">
    <citation type="submission" date="2021-12" db="EMBL/GenBank/DDBJ databases">
        <authorList>
            <person name="Rodrigo-Torres L."/>
            <person name="Arahal R. D."/>
            <person name="Lucena T."/>
        </authorList>
    </citation>
    <scope>NUCLEOTIDE SEQUENCE</scope>
    <source>
        <strain evidence="6">CECT 8858</strain>
    </source>
</reference>
<keyword evidence="6" id="KW-0449">Lipoprotein</keyword>
<name>A0ABM9AVC7_9BACT</name>
<evidence type="ECO:0000256" key="3">
    <source>
        <dbReference type="ARBA" id="ARBA00023237"/>
    </source>
</evidence>
<dbReference type="PANTHER" id="PTHR30329:SF21">
    <property type="entry name" value="LIPOPROTEIN YIAD-RELATED"/>
    <property type="match status" value="1"/>
</dbReference>
<evidence type="ECO:0000256" key="1">
    <source>
        <dbReference type="ARBA" id="ARBA00004442"/>
    </source>
</evidence>
<proteinExistence type="predicted"/>
<dbReference type="EMBL" id="CAKLPY010000003">
    <property type="protein sequence ID" value="CAH0997521.1"/>
    <property type="molecule type" value="Genomic_DNA"/>
</dbReference>
<dbReference type="InterPro" id="IPR006664">
    <property type="entry name" value="OMP_bac"/>
</dbReference>
<protein>
    <submittedName>
        <fullName evidence="6">Peptidoglycan-associated lipoprotein</fullName>
    </submittedName>
</protein>
<dbReference type="PRINTS" id="PR01021">
    <property type="entry name" value="OMPADOMAIN"/>
</dbReference>
<keyword evidence="2 4" id="KW-0472">Membrane</keyword>
<evidence type="ECO:0000259" key="5">
    <source>
        <dbReference type="PROSITE" id="PS51123"/>
    </source>
</evidence>
<dbReference type="Proteomes" id="UP000837932">
    <property type="component" value="Unassembled WGS sequence"/>
</dbReference>
<dbReference type="InterPro" id="IPR006665">
    <property type="entry name" value="OmpA-like"/>
</dbReference>
<dbReference type="RefSeq" id="WP_238808260.1">
    <property type="nucleotide sequence ID" value="NZ_CAKLPY010000003.1"/>
</dbReference>
<dbReference type="Gene3D" id="3.30.1330.60">
    <property type="entry name" value="OmpA-like domain"/>
    <property type="match status" value="1"/>
</dbReference>
<dbReference type="InterPro" id="IPR050330">
    <property type="entry name" value="Bact_OuterMem_StrucFunc"/>
</dbReference>
<dbReference type="InterPro" id="IPR036737">
    <property type="entry name" value="OmpA-like_sf"/>
</dbReference>
<evidence type="ECO:0000313" key="6">
    <source>
        <dbReference type="EMBL" id="CAH0997521.1"/>
    </source>
</evidence>
<comment type="subcellular location">
    <subcellularLocation>
        <location evidence="1">Cell outer membrane</location>
    </subcellularLocation>
</comment>
<dbReference type="SUPFAM" id="SSF103088">
    <property type="entry name" value="OmpA-like"/>
    <property type="match status" value="1"/>
</dbReference>
<accession>A0ABM9AVC7</accession>
<evidence type="ECO:0000256" key="4">
    <source>
        <dbReference type="PROSITE-ProRule" id="PRU00473"/>
    </source>
</evidence>
<dbReference type="CDD" id="cd07185">
    <property type="entry name" value="OmpA_C-like"/>
    <property type="match status" value="1"/>
</dbReference>
<evidence type="ECO:0000313" key="7">
    <source>
        <dbReference type="Proteomes" id="UP000837932"/>
    </source>
</evidence>
<dbReference type="PROSITE" id="PS51123">
    <property type="entry name" value="OMPA_2"/>
    <property type="match status" value="1"/>
</dbReference>
<dbReference type="Pfam" id="PF00691">
    <property type="entry name" value="OmpA"/>
    <property type="match status" value="1"/>
</dbReference>
<keyword evidence="7" id="KW-1185">Reference proteome</keyword>
<dbReference type="PANTHER" id="PTHR30329">
    <property type="entry name" value="STATOR ELEMENT OF FLAGELLAR MOTOR COMPLEX"/>
    <property type="match status" value="1"/>
</dbReference>
<gene>
    <name evidence="6" type="primary">pal_15</name>
    <name evidence="6" type="ORF">EMA8858_03655</name>
</gene>
<sequence length="405" mass="44974">MKLLITLFLVFISSLVFCQNSTFRSKLNLSPHIGIGWALPPFIDGRNSDLVLKSVPLKNFVIAEIIKSSGTPKKIFKITNTIGLDANYTLSSKWSTNIGVNRAMQVNLLNDPNPIKVSTTTIYRTWVFAYKYTSFTFGLRYHQHDTFFQCNFHYAGNAKRVIESDNGSAGGGGVSSNGNGIVTSIMNRNGNTFLISPEYGVAGISSFDLPMELSVGLHIPTTIFSKQNATFIRNNINVGENTLSFTQAALWLRARIPITVWTKQSNNNKVIPLNPSMANTFPEQSVEYEGKRVALGEKVILTNLQFEQTKAILNIAAMAELDELKELMSDSPTIVIEIIGHTSDEGDRNSNIELSLKRAKECKEYLIKKGINANRIKIKGMGPDAPISTTDKSQNRRVEMKIIKL</sequence>
<feature type="domain" description="OmpA-like" evidence="5">
    <location>
        <begin position="293"/>
        <end position="405"/>
    </location>
</feature>
<organism evidence="6 7">
    <name type="scientific">Emticicia aquatica</name>
    <dbReference type="NCBI Taxonomy" id="1681835"/>
    <lineage>
        <taxon>Bacteria</taxon>
        <taxon>Pseudomonadati</taxon>
        <taxon>Bacteroidota</taxon>
        <taxon>Cytophagia</taxon>
        <taxon>Cytophagales</taxon>
        <taxon>Leadbetterellaceae</taxon>
        <taxon>Emticicia</taxon>
    </lineage>
</organism>